<dbReference type="InterPro" id="IPR050194">
    <property type="entry name" value="Glycosyltransferase_grp1"/>
</dbReference>
<dbReference type="Gene3D" id="3.40.50.2000">
    <property type="entry name" value="Glycogen Phosphorylase B"/>
    <property type="match status" value="2"/>
</dbReference>
<keyword evidence="5" id="KW-1185">Reference proteome</keyword>
<evidence type="ECO:0000259" key="2">
    <source>
        <dbReference type="Pfam" id="PF00534"/>
    </source>
</evidence>
<keyword evidence="1" id="KW-0175">Coiled coil</keyword>
<dbReference type="EMBL" id="JAMRYU010000001">
    <property type="protein sequence ID" value="MDC4238563.1"/>
    <property type="molecule type" value="Genomic_DNA"/>
</dbReference>
<dbReference type="Proteomes" id="UP001141183">
    <property type="component" value="Unassembled WGS sequence"/>
</dbReference>
<dbReference type="AlphaFoldDB" id="A0A9X3XG09"/>
<dbReference type="GO" id="GO:0016757">
    <property type="term" value="F:glycosyltransferase activity"/>
    <property type="evidence" value="ECO:0007669"/>
    <property type="project" value="UniProtKB-KW"/>
</dbReference>
<accession>A0A9X3XG09</accession>
<protein>
    <submittedName>
        <fullName evidence="4">Glycosyltransferase</fullName>
        <ecNumber evidence="4">2.4.-.-</ecNumber>
    </submittedName>
</protein>
<organism evidence="4 5">
    <name type="scientific">Clostridium tertium</name>
    <dbReference type="NCBI Taxonomy" id="1559"/>
    <lineage>
        <taxon>Bacteria</taxon>
        <taxon>Bacillati</taxon>
        <taxon>Bacillota</taxon>
        <taxon>Clostridia</taxon>
        <taxon>Eubacteriales</taxon>
        <taxon>Clostridiaceae</taxon>
        <taxon>Clostridium</taxon>
    </lineage>
</organism>
<dbReference type="PANTHER" id="PTHR45947">
    <property type="entry name" value="SULFOQUINOVOSYL TRANSFERASE SQD2"/>
    <property type="match status" value="1"/>
</dbReference>
<dbReference type="Pfam" id="PF13439">
    <property type="entry name" value="Glyco_transf_4"/>
    <property type="match status" value="1"/>
</dbReference>
<name>A0A9X3XG09_9CLOT</name>
<dbReference type="InterPro" id="IPR001296">
    <property type="entry name" value="Glyco_trans_1"/>
</dbReference>
<dbReference type="SUPFAM" id="SSF53756">
    <property type="entry name" value="UDP-Glycosyltransferase/glycogen phosphorylase"/>
    <property type="match status" value="1"/>
</dbReference>
<proteinExistence type="predicted"/>
<comment type="caution">
    <text evidence="4">The sequence shown here is derived from an EMBL/GenBank/DDBJ whole genome shotgun (WGS) entry which is preliminary data.</text>
</comment>
<feature type="coiled-coil region" evidence="1">
    <location>
        <begin position="39"/>
        <end position="66"/>
    </location>
</feature>
<keyword evidence="4" id="KW-0808">Transferase</keyword>
<dbReference type="EC" id="2.4.-.-" evidence="4"/>
<dbReference type="InterPro" id="IPR028098">
    <property type="entry name" value="Glyco_trans_4-like_N"/>
</dbReference>
<feature type="domain" description="Glycosyltransferase subfamily 4-like N-terminal" evidence="3">
    <location>
        <begin position="13"/>
        <end position="189"/>
    </location>
</feature>
<dbReference type="RefSeq" id="WP_008680521.1">
    <property type="nucleotide sequence ID" value="NZ_CABKOG010000003.1"/>
</dbReference>
<dbReference type="PANTHER" id="PTHR45947:SF3">
    <property type="entry name" value="SULFOQUINOVOSYL TRANSFERASE SQD2"/>
    <property type="match status" value="1"/>
</dbReference>
<sequence>MKIALVHDWLPFMGGAERVLINFLELFPEAPIYTTIANKDKLDEQLKNANIIVSSLQRNKKNIENHRKFFPLMPTAMESFDLNDYDIVLSSSSSVAKGIITNPNTMHICYCHSPMRYGWEFSYEYAGKMAGGSNIKKRILKYFLSAIRLWDNASSDRVDYFIANSENVAKRIWKHYRRKSVVIHPPVRCSLFKPSEIDEDYFLILSRLQEYKRIDVAIEAFNKNGLPLVIIGDGPDREKLESMANSNIKFLGRQPDEVIKDYYAKCRAFIFPGEEDFGITPLEAQASGRPVIAYGKGGALETVVENKTGVFFENQTAEDLLSAIEKFEKMTFNKEEIRNHAELFDESIFKKKISDYMNECYEEFKSTKHWEVSRGE</sequence>
<evidence type="ECO:0000256" key="1">
    <source>
        <dbReference type="SAM" id="Coils"/>
    </source>
</evidence>
<feature type="domain" description="Glycosyl transferase family 1" evidence="2">
    <location>
        <begin position="198"/>
        <end position="335"/>
    </location>
</feature>
<evidence type="ECO:0000313" key="4">
    <source>
        <dbReference type="EMBL" id="MDC4238563.1"/>
    </source>
</evidence>
<dbReference type="Pfam" id="PF00534">
    <property type="entry name" value="Glycos_transf_1"/>
    <property type="match status" value="1"/>
</dbReference>
<keyword evidence="4" id="KW-0328">Glycosyltransferase</keyword>
<evidence type="ECO:0000313" key="5">
    <source>
        <dbReference type="Proteomes" id="UP001141183"/>
    </source>
</evidence>
<reference evidence="4" key="1">
    <citation type="submission" date="2022-05" db="EMBL/GenBank/DDBJ databases">
        <title>Draft genome sequence of Clostridium tertium strain CP3 isolated from Peru.</title>
        <authorList>
            <person name="Hurtado R."/>
            <person name="Lima L."/>
            <person name="Sousa T."/>
            <person name="Jaiswal A.K."/>
            <person name="Tiwari S."/>
            <person name="Maturrano L."/>
            <person name="Brenig B."/>
            <person name="Azevedo V."/>
        </authorList>
    </citation>
    <scope>NUCLEOTIDE SEQUENCE</scope>
    <source>
        <strain evidence="4">CP3</strain>
    </source>
</reference>
<evidence type="ECO:0000259" key="3">
    <source>
        <dbReference type="Pfam" id="PF13439"/>
    </source>
</evidence>
<gene>
    <name evidence="4" type="ORF">NE398_00035</name>
</gene>